<dbReference type="CDD" id="cd05233">
    <property type="entry name" value="SDR_c"/>
    <property type="match status" value="1"/>
</dbReference>
<evidence type="ECO:0000313" key="3">
    <source>
        <dbReference type="Proteomes" id="UP000325292"/>
    </source>
</evidence>
<keyword evidence="3" id="KW-1185">Reference proteome</keyword>
<organism evidence="2 3">
    <name type="scientific">Sulfobacillus thermotolerans</name>
    <dbReference type="NCBI Taxonomy" id="338644"/>
    <lineage>
        <taxon>Bacteria</taxon>
        <taxon>Bacillati</taxon>
        <taxon>Bacillota</taxon>
        <taxon>Clostridia</taxon>
        <taxon>Eubacteriales</taxon>
        <taxon>Clostridiales Family XVII. Incertae Sedis</taxon>
        <taxon>Sulfobacillus</taxon>
    </lineage>
</organism>
<dbReference type="PANTHER" id="PTHR42760">
    <property type="entry name" value="SHORT-CHAIN DEHYDROGENASES/REDUCTASES FAMILY MEMBER"/>
    <property type="match status" value="1"/>
</dbReference>
<evidence type="ECO:0008006" key="4">
    <source>
        <dbReference type="Google" id="ProtNLM"/>
    </source>
</evidence>
<dbReference type="InterPro" id="IPR036291">
    <property type="entry name" value="NAD(P)-bd_dom_sf"/>
</dbReference>
<dbReference type="InterPro" id="IPR002347">
    <property type="entry name" value="SDR_fam"/>
</dbReference>
<evidence type="ECO:0000313" key="2">
    <source>
        <dbReference type="EMBL" id="AUW94565.1"/>
    </source>
</evidence>
<dbReference type="PRINTS" id="PR00081">
    <property type="entry name" value="GDHRDH"/>
</dbReference>
<accession>A0ABN5H1R6</accession>
<proteinExistence type="inferred from homology"/>
<comment type="similarity">
    <text evidence="1">Belongs to the short-chain dehydrogenases/reductases (SDR) family.</text>
</comment>
<protein>
    <recommendedName>
        <fullName evidence="4">Short-chain dehydrogenase</fullName>
    </recommendedName>
</protein>
<name>A0ABN5H1R6_9FIRM</name>
<evidence type="ECO:0000256" key="1">
    <source>
        <dbReference type="ARBA" id="ARBA00006484"/>
    </source>
</evidence>
<dbReference type="Pfam" id="PF00106">
    <property type="entry name" value="adh_short"/>
    <property type="match status" value="1"/>
</dbReference>
<dbReference type="PANTHER" id="PTHR42760:SF40">
    <property type="entry name" value="3-OXOACYL-[ACYL-CARRIER-PROTEIN] REDUCTASE, CHLOROPLASTIC"/>
    <property type="match status" value="1"/>
</dbReference>
<dbReference type="EMBL" id="CP019454">
    <property type="protein sequence ID" value="AUW94565.1"/>
    <property type="molecule type" value="Genomic_DNA"/>
</dbReference>
<sequence length="221" mass="23396">MIVGVTGVSGGIGTALEAQLTADGISVIGFARNPHPGHQTLDVTWDRETISARVAGAIAPSQLFDGWVNLAGADILQGDVRKLPYLSRLHLLWTTDVEGTIKCTQAVLPRLRPGGVIINIAWDEALTGAQGASAELYATAKAAIIGYSASLARSLAPTFRVGVIAPGWVKTRWAASLSPEQRERLIQQSRSQHWISADRVAGVIMEWLKAPGPSGTVVTVS</sequence>
<gene>
    <name evidence="2" type="ORF">BXT84_11935</name>
</gene>
<dbReference type="Gene3D" id="3.40.50.720">
    <property type="entry name" value="NAD(P)-binding Rossmann-like Domain"/>
    <property type="match status" value="1"/>
</dbReference>
<reference evidence="2 3" key="1">
    <citation type="journal article" date="2019" name="Sci. Rep.">
        <title>Sulfobacillus thermotolerans: new insights into resistance and metabolic capacities of acidophilic chemolithotrophs.</title>
        <authorList>
            <person name="Panyushkina A.E."/>
            <person name="Babenko V.V."/>
            <person name="Nikitina A.S."/>
            <person name="Selezneva O.V."/>
            <person name="Tsaplina I.A."/>
            <person name="Letarova M.A."/>
            <person name="Kostryukova E.S."/>
            <person name="Letarov A.V."/>
        </authorList>
    </citation>
    <scope>NUCLEOTIDE SEQUENCE [LARGE SCALE GENOMIC DNA]</scope>
    <source>
        <strain evidence="2 3">Kr1</strain>
    </source>
</reference>
<dbReference type="SUPFAM" id="SSF51735">
    <property type="entry name" value="NAD(P)-binding Rossmann-fold domains"/>
    <property type="match status" value="1"/>
</dbReference>
<dbReference type="Proteomes" id="UP000325292">
    <property type="component" value="Chromosome"/>
</dbReference>